<gene>
    <name evidence="3" type="ORF">V1264_021136</name>
</gene>
<dbReference type="Gene3D" id="3.40.50.360">
    <property type="match status" value="1"/>
</dbReference>
<keyword evidence="4" id="KW-1185">Reference proteome</keyword>
<dbReference type="EMBL" id="JBAMIC010000010">
    <property type="protein sequence ID" value="KAK7102994.1"/>
    <property type="molecule type" value="Genomic_DNA"/>
</dbReference>
<dbReference type="PANTHER" id="PTHR30543:SF21">
    <property type="entry name" value="NAD(P)H-DEPENDENT FMN REDUCTASE LOT6"/>
    <property type="match status" value="1"/>
</dbReference>
<comment type="caution">
    <text evidence="3">The sequence shown here is derived from an EMBL/GenBank/DDBJ whole genome shotgun (WGS) entry which is preliminary data.</text>
</comment>
<dbReference type="Pfam" id="PF03358">
    <property type="entry name" value="FMN_red"/>
    <property type="match status" value="1"/>
</dbReference>
<keyword evidence="1" id="KW-0812">Transmembrane</keyword>
<evidence type="ECO:0000256" key="1">
    <source>
        <dbReference type="SAM" id="Phobius"/>
    </source>
</evidence>
<sequence>MIRHWLVHNWFHHILVTVGILAVFGAYKVTLQRMGSQAGEVLKLLVVMSTTREGRMGSRVVKFIQNELGAKYDITILDPKELDLPLVRMPIHHYDDRTQAPQVLLDIEAKLKAAEAFLFVTAEYNGSVPPALSSLLDHFPPGHTLFGYKPSGIVSYSMGSFGGMMGTVPLRQLLNAMGTVAVPESVHVPQVHSSLDEDGKVQGNDHLKSGLESLDTQLGWYAHSMKEYRKIHGVPKL</sequence>
<name>A0AAN9GCZ5_9CAEN</name>
<accession>A0AAN9GCZ5</accession>
<feature type="transmembrane region" description="Helical" evidence="1">
    <location>
        <begin position="6"/>
        <end position="27"/>
    </location>
</feature>
<keyword evidence="1" id="KW-1133">Transmembrane helix</keyword>
<evidence type="ECO:0000259" key="2">
    <source>
        <dbReference type="Pfam" id="PF03358"/>
    </source>
</evidence>
<proteinExistence type="predicted"/>
<dbReference type="InterPro" id="IPR029039">
    <property type="entry name" value="Flavoprotein-like_sf"/>
</dbReference>
<reference evidence="3 4" key="1">
    <citation type="submission" date="2024-02" db="EMBL/GenBank/DDBJ databases">
        <title>Chromosome-scale genome assembly of the rough periwinkle Littorina saxatilis.</title>
        <authorList>
            <person name="De Jode A."/>
            <person name="Faria R."/>
            <person name="Formenti G."/>
            <person name="Sims Y."/>
            <person name="Smith T.P."/>
            <person name="Tracey A."/>
            <person name="Wood J.M.D."/>
            <person name="Zagrodzka Z.B."/>
            <person name="Johannesson K."/>
            <person name="Butlin R.K."/>
            <person name="Leder E.H."/>
        </authorList>
    </citation>
    <scope>NUCLEOTIDE SEQUENCE [LARGE SCALE GENOMIC DNA]</scope>
    <source>
        <strain evidence="3">Snail1</strain>
        <tissue evidence="3">Muscle</tissue>
    </source>
</reference>
<protein>
    <recommendedName>
        <fullName evidence="2">NADPH-dependent FMN reductase-like domain-containing protein</fullName>
    </recommendedName>
</protein>
<dbReference type="GO" id="GO:0016491">
    <property type="term" value="F:oxidoreductase activity"/>
    <property type="evidence" value="ECO:0007669"/>
    <property type="project" value="InterPro"/>
</dbReference>
<evidence type="ECO:0000313" key="3">
    <source>
        <dbReference type="EMBL" id="KAK7102994.1"/>
    </source>
</evidence>
<dbReference type="Proteomes" id="UP001374579">
    <property type="component" value="Unassembled WGS sequence"/>
</dbReference>
<dbReference type="GO" id="GO:0005829">
    <property type="term" value="C:cytosol"/>
    <property type="evidence" value="ECO:0007669"/>
    <property type="project" value="TreeGrafter"/>
</dbReference>
<organism evidence="3 4">
    <name type="scientific">Littorina saxatilis</name>
    <dbReference type="NCBI Taxonomy" id="31220"/>
    <lineage>
        <taxon>Eukaryota</taxon>
        <taxon>Metazoa</taxon>
        <taxon>Spiralia</taxon>
        <taxon>Lophotrochozoa</taxon>
        <taxon>Mollusca</taxon>
        <taxon>Gastropoda</taxon>
        <taxon>Caenogastropoda</taxon>
        <taxon>Littorinimorpha</taxon>
        <taxon>Littorinoidea</taxon>
        <taxon>Littorinidae</taxon>
        <taxon>Littorina</taxon>
    </lineage>
</organism>
<dbReference type="AlphaFoldDB" id="A0AAN9GCZ5"/>
<keyword evidence="1" id="KW-0472">Membrane</keyword>
<dbReference type="GO" id="GO:0010181">
    <property type="term" value="F:FMN binding"/>
    <property type="evidence" value="ECO:0007669"/>
    <property type="project" value="TreeGrafter"/>
</dbReference>
<evidence type="ECO:0000313" key="4">
    <source>
        <dbReference type="Proteomes" id="UP001374579"/>
    </source>
</evidence>
<dbReference type="InterPro" id="IPR050712">
    <property type="entry name" value="NAD(P)H-dep_reductase"/>
</dbReference>
<feature type="domain" description="NADPH-dependent FMN reductase-like" evidence="2">
    <location>
        <begin position="43"/>
        <end position="192"/>
    </location>
</feature>
<dbReference type="SUPFAM" id="SSF52218">
    <property type="entry name" value="Flavoproteins"/>
    <property type="match status" value="1"/>
</dbReference>
<dbReference type="PANTHER" id="PTHR30543">
    <property type="entry name" value="CHROMATE REDUCTASE"/>
    <property type="match status" value="1"/>
</dbReference>
<dbReference type="InterPro" id="IPR005025">
    <property type="entry name" value="FMN_Rdtase-like_dom"/>
</dbReference>